<dbReference type="InterPro" id="IPR018878">
    <property type="entry name" value="ORF6C_dom"/>
</dbReference>
<reference evidence="4" key="1">
    <citation type="submission" date="2020-02" db="EMBL/GenBank/DDBJ databases">
        <authorList>
            <person name="Fillo S."/>
            <person name="Giordani F."/>
            <person name="Tonon E."/>
            <person name="Drigo I."/>
            <person name="Anselmo A."/>
            <person name="Fortunato A."/>
            <person name="Bano L."/>
            <person name="Lista F."/>
        </authorList>
    </citation>
    <scope>NUCLEOTIDE SEQUENCE</scope>
    <source>
        <strain evidence="4">IZSVe-TV_9877_3_12</strain>
    </source>
</reference>
<evidence type="ECO:0000256" key="1">
    <source>
        <dbReference type="SAM" id="Coils"/>
    </source>
</evidence>
<dbReference type="Pfam" id="PF10543">
    <property type="entry name" value="ORF6N"/>
    <property type="match status" value="1"/>
</dbReference>
<feature type="coiled-coil region" evidence="1">
    <location>
        <begin position="121"/>
        <end position="151"/>
    </location>
</feature>
<reference evidence="4" key="2">
    <citation type="journal article" date="2021" name="Microorganisms">
        <title>Extensive Genome Exploration of Clostridium botulinum Group III Field Strains.</title>
        <authorList>
            <person name="Fillo S."/>
            <person name="Giordani F."/>
            <person name="Tonon E."/>
            <person name="Drigo I."/>
            <person name="Anselmo A."/>
            <person name="Fortunato A."/>
            <person name="Lista F."/>
            <person name="Bano L."/>
        </authorList>
    </citation>
    <scope>NUCLEOTIDE SEQUENCE</scope>
    <source>
        <strain evidence="4">IZSVe-TV_9877_3_12</strain>
    </source>
</reference>
<gene>
    <name evidence="4" type="ORF">G8S53_02760</name>
</gene>
<proteinExistence type="predicted"/>
<dbReference type="Pfam" id="PF10552">
    <property type="entry name" value="ORF6C"/>
    <property type="match status" value="1"/>
</dbReference>
<protein>
    <submittedName>
        <fullName evidence="4">Uncharacterized protein</fullName>
    </submittedName>
</protein>
<dbReference type="Proteomes" id="UP000813637">
    <property type="component" value="Unassembled WGS sequence"/>
</dbReference>
<evidence type="ECO:0000313" key="4">
    <source>
        <dbReference type="EMBL" id="MCD3194210.1"/>
    </source>
</evidence>
<dbReference type="AlphaFoldDB" id="A0A9Q3V803"/>
<evidence type="ECO:0000259" key="2">
    <source>
        <dbReference type="Pfam" id="PF10543"/>
    </source>
</evidence>
<accession>A0A9Q3V803</accession>
<dbReference type="InterPro" id="IPR018873">
    <property type="entry name" value="KilA-N_DNA-bd_domain"/>
</dbReference>
<evidence type="ECO:0000313" key="5">
    <source>
        <dbReference type="Proteomes" id="UP000813637"/>
    </source>
</evidence>
<organism evidence="4 5">
    <name type="scientific">Clostridium botulinum C</name>
    <dbReference type="NCBI Taxonomy" id="36828"/>
    <lineage>
        <taxon>Bacteria</taxon>
        <taxon>Bacillati</taxon>
        <taxon>Bacillota</taxon>
        <taxon>Clostridia</taxon>
        <taxon>Eubacteriales</taxon>
        <taxon>Clostridiaceae</taxon>
        <taxon>Clostridium</taxon>
    </lineage>
</organism>
<comment type="caution">
    <text evidence="4">The sequence shown here is derived from an EMBL/GenBank/DDBJ whole genome shotgun (WGS) entry which is preliminary data.</text>
</comment>
<sequence>MKMSNITIIEKEGKRVLTTEQLAKIYEVEPIRIQQGFSRNEYRFKEGKHYFKLKGTELKEFKTTYLKDNPSMLRINCLYLWTERGANRHCKILDIDKAWEQFDNLEETYFRVKEQKQLTPMDQLRLQYEVLEEHQEKLTTIESKVNNLENHMTIDYGEQLVLQQLAKARAIQEMGGKDTCCYKDRSLRSKVFSRVWKDFKDYLAVNSYRNTPKKDFDKAKEYLKDWKAQGKLLREIEESNSQIILEEIACTK</sequence>
<evidence type="ECO:0000259" key="3">
    <source>
        <dbReference type="Pfam" id="PF10552"/>
    </source>
</evidence>
<feature type="domain" description="KilA-N DNA-binding" evidence="2">
    <location>
        <begin position="8"/>
        <end position="92"/>
    </location>
</feature>
<dbReference type="EMBL" id="JAAMYB010000001">
    <property type="protein sequence ID" value="MCD3194210.1"/>
    <property type="molecule type" value="Genomic_DNA"/>
</dbReference>
<keyword evidence="1" id="KW-0175">Coiled coil</keyword>
<name>A0A9Q3V803_CLOBO</name>
<feature type="domain" description="ORF6C" evidence="3">
    <location>
        <begin position="123"/>
        <end position="236"/>
    </location>
</feature>